<evidence type="ECO:0000256" key="7">
    <source>
        <dbReference type="SAM" id="Phobius"/>
    </source>
</evidence>
<dbReference type="Proteomes" id="UP000039324">
    <property type="component" value="Unassembled WGS sequence"/>
</dbReference>
<evidence type="ECO:0000256" key="1">
    <source>
        <dbReference type="ARBA" id="ARBA00004651"/>
    </source>
</evidence>
<dbReference type="OMA" id="TWYMPRW"/>
<dbReference type="GO" id="GO:0005886">
    <property type="term" value="C:plasma membrane"/>
    <property type="evidence" value="ECO:0007669"/>
    <property type="project" value="UniProtKB-SubCell"/>
</dbReference>
<evidence type="ECO:0000313" key="9">
    <source>
        <dbReference type="EMBL" id="CEO95289.1"/>
    </source>
</evidence>
<feature type="transmembrane region" description="Helical" evidence="7">
    <location>
        <begin position="384"/>
        <end position="402"/>
    </location>
</feature>
<reference evidence="9 10" key="1">
    <citation type="submission" date="2015-02" db="EMBL/GenBank/DDBJ databases">
        <authorList>
            <person name="Chooi Y.-H."/>
        </authorList>
    </citation>
    <scope>NUCLEOTIDE SEQUENCE [LARGE SCALE GENOMIC DNA]</scope>
    <source>
        <strain evidence="9">E3</strain>
    </source>
</reference>
<feature type="transmembrane region" description="Helical" evidence="7">
    <location>
        <begin position="746"/>
        <end position="768"/>
    </location>
</feature>
<dbReference type="PROSITE" id="PS50156">
    <property type="entry name" value="SSD"/>
    <property type="match status" value="1"/>
</dbReference>
<feature type="transmembrane region" description="Helical" evidence="7">
    <location>
        <begin position="588"/>
        <end position="607"/>
    </location>
</feature>
<evidence type="ECO:0000256" key="4">
    <source>
        <dbReference type="ARBA" id="ARBA00022692"/>
    </source>
</evidence>
<dbReference type="PANTHER" id="PTHR33406">
    <property type="entry name" value="MEMBRANE PROTEIN MJ1562-RELATED"/>
    <property type="match status" value="1"/>
</dbReference>
<feature type="transmembrane region" description="Helical" evidence="7">
    <location>
        <begin position="319"/>
        <end position="346"/>
    </location>
</feature>
<dbReference type="Pfam" id="PF03176">
    <property type="entry name" value="MMPL"/>
    <property type="match status" value="3"/>
</dbReference>
<feature type="transmembrane region" description="Helical" evidence="7">
    <location>
        <begin position="20"/>
        <end position="37"/>
    </location>
</feature>
<feature type="transmembrane region" description="Helical" evidence="7">
    <location>
        <begin position="716"/>
        <end position="740"/>
    </location>
</feature>
<feature type="transmembrane region" description="Helical" evidence="7">
    <location>
        <begin position="290"/>
        <end position="313"/>
    </location>
</feature>
<feature type="transmembrane region" description="Helical" evidence="7">
    <location>
        <begin position="156"/>
        <end position="175"/>
    </location>
</feature>
<accession>A0A0G4IJE4</accession>
<feature type="transmembrane region" description="Helical" evidence="7">
    <location>
        <begin position="619"/>
        <end position="639"/>
    </location>
</feature>
<feature type="transmembrane region" description="Helical" evidence="7">
    <location>
        <begin position="249"/>
        <end position="269"/>
    </location>
</feature>
<keyword evidence="5 7" id="KW-1133">Transmembrane helix</keyword>
<keyword evidence="3" id="KW-1003">Cell membrane</keyword>
<evidence type="ECO:0000313" key="10">
    <source>
        <dbReference type="Proteomes" id="UP000039324"/>
    </source>
</evidence>
<dbReference type="InterPro" id="IPR050545">
    <property type="entry name" value="Mycobact_MmpL"/>
</dbReference>
<organism evidence="9 10">
    <name type="scientific">Plasmodiophora brassicae</name>
    <name type="common">Clubroot disease agent</name>
    <dbReference type="NCBI Taxonomy" id="37360"/>
    <lineage>
        <taxon>Eukaryota</taxon>
        <taxon>Sar</taxon>
        <taxon>Rhizaria</taxon>
        <taxon>Endomyxa</taxon>
        <taxon>Phytomyxea</taxon>
        <taxon>Plasmodiophorida</taxon>
        <taxon>Plasmodiophoridae</taxon>
        <taxon>Plasmodiophora</taxon>
    </lineage>
</organism>
<keyword evidence="4 7" id="KW-0812">Transmembrane</keyword>
<comment type="similarity">
    <text evidence="2">Belongs to the resistance-nodulation-cell division (RND) (TC 2.A.6) family. MmpL subfamily.</text>
</comment>
<dbReference type="SUPFAM" id="SSF82866">
    <property type="entry name" value="Multidrug efflux transporter AcrB transmembrane domain"/>
    <property type="match status" value="2"/>
</dbReference>
<dbReference type="EMBL" id="CDSF01000013">
    <property type="protein sequence ID" value="CEO95289.1"/>
    <property type="molecule type" value="Genomic_DNA"/>
</dbReference>
<evidence type="ECO:0000256" key="3">
    <source>
        <dbReference type="ARBA" id="ARBA00022475"/>
    </source>
</evidence>
<dbReference type="InterPro" id="IPR000731">
    <property type="entry name" value="SSD"/>
</dbReference>
<evidence type="ECO:0000259" key="8">
    <source>
        <dbReference type="PROSITE" id="PS50156"/>
    </source>
</evidence>
<dbReference type="PANTHER" id="PTHR33406:SF6">
    <property type="entry name" value="MEMBRANE PROTEIN YDGH-RELATED"/>
    <property type="match status" value="1"/>
</dbReference>
<evidence type="ECO:0000256" key="2">
    <source>
        <dbReference type="ARBA" id="ARBA00010157"/>
    </source>
</evidence>
<proteinExistence type="inferred from homology"/>
<feature type="transmembrane region" description="Helical" evidence="7">
    <location>
        <begin position="675"/>
        <end position="695"/>
    </location>
</feature>
<dbReference type="AlphaFoldDB" id="A0A0G4IJE4"/>
<keyword evidence="6 7" id="KW-0472">Membrane</keyword>
<evidence type="ECO:0000256" key="5">
    <source>
        <dbReference type="ARBA" id="ARBA00022989"/>
    </source>
</evidence>
<name>A0A0G4IJE4_PLABS</name>
<dbReference type="InterPro" id="IPR004869">
    <property type="entry name" value="MMPL_dom"/>
</dbReference>
<dbReference type="OrthoDB" id="438641at2759"/>
<feature type="transmembrane region" description="Helical" evidence="7">
    <location>
        <begin position="195"/>
        <end position="215"/>
    </location>
</feature>
<evidence type="ECO:0000256" key="6">
    <source>
        <dbReference type="ARBA" id="ARBA00023136"/>
    </source>
</evidence>
<keyword evidence="10" id="KW-1185">Reference proteome</keyword>
<feature type="transmembrane region" description="Helical" evidence="7">
    <location>
        <begin position="222"/>
        <end position="243"/>
    </location>
</feature>
<gene>
    <name evidence="9" type="ORF">PBRA_004055</name>
</gene>
<protein>
    <recommendedName>
        <fullName evidence="8">SSD domain-containing protein</fullName>
    </recommendedName>
</protein>
<feature type="domain" description="SSD" evidence="8">
    <location>
        <begin position="219"/>
        <end position="344"/>
    </location>
</feature>
<dbReference type="Gene3D" id="1.20.1640.10">
    <property type="entry name" value="Multidrug efflux transporter AcrB transmembrane domain"/>
    <property type="match status" value="2"/>
</dbReference>
<dbReference type="STRING" id="37360.A0A0G4IJE4"/>
<sequence>MDAALSRWGTLITSSRGRLLVPIACAIVVVVSAYWAARLPDSTEVTFEPPPQSPSAEAEQVIAEAFPSLDRQMVLVVLATSQTPGVTDLQPVQQFHDRLDALVVSMPGVRLTDYFSMSAKRLPQLASRMVTDDGRSTIFLVTYRGEPKRHLVTRRVQALVATASSPVVSFGLTGVDPLIQSIVADATDDLLRTDSVSLPIALVLMAFLIGSVLLLALPLMSLVTTLCVSFSILYALTHVTAISSIVPPISMSLIVALSIDYSLFLLVRFKEEISEGKTSRSAACISLRTAGRAIVTSGLTLAASFGSLCLFRAELLRSLGLSAAVVVVCTVLVNLTLTPALLALIWPTVDHASCAWSMFRRPASNNDTGRIWTRIAKMTTSSKLLALLSSTVVLVVTIPVAVRSSQVVTTIDASQMYPRGTPAYNTLQDLGTRFGAGAISPYRIVQTVPPGASIFGETWWTEAQNLVQSIAFHQICDSKDIGAVSVVPSFGNISSELAQTIIAHPDLLPGDLGRSYAYVFNELVNEKRTATIIELQIAFDPLGDRAASLIADVRSLLVAYEKRGNARYYLTGGAVPILDTIDDVFSHVPHAAVFVALLIVVFLTVEFRSVFVSVRASAGIVLSLCWVFGVAVAVIQSGWLEAHFEAYRGIRALFWYPTFTLSFRAKAPNETSLRLTPVLVAPVVAGLGLDYDIFLMERIAEYRDRGRSHAESIRLAVLKTGSVISGAGLIMAAAFCGLMASRIVSVAQIGFMLTCAVLVDTFVIRAFLVPSLMFLAGQDIAWFPSTVRCSSKAALAIDDDLYTPLTAGA</sequence>
<comment type="subcellular location">
    <subcellularLocation>
        <location evidence="1">Cell membrane</location>
        <topology evidence="1">Multi-pass membrane protein</topology>
    </subcellularLocation>
</comment>